<feature type="domain" description="Glycosyl transferase family 3 N-terminal" evidence="3">
    <location>
        <begin position="11"/>
        <end position="71"/>
    </location>
</feature>
<keyword evidence="5" id="KW-1185">Reference proteome</keyword>
<dbReference type="Gene3D" id="3.40.1030.10">
    <property type="entry name" value="Nucleoside phosphorylase/phosphoribosyltransferase catalytic domain"/>
    <property type="match status" value="1"/>
</dbReference>
<dbReference type="InterPro" id="IPR005940">
    <property type="entry name" value="Anthranilate_Pribosyl_Tfrase"/>
</dbReference>
<dbReference type="NCBIfam" id="NF006564">
    <property type="entry name" value="PRK09071.1"/>
    <property type="match status" value="1"/>
</dbReference>
<keyword evidence="1" id="KW-0328">Glycosyltransferase</keyword>
<dbReference type="InterPro" id="IPR017459">
    <property type="entry name" value="Glycosyl_Trfase_fam3_N_dom"/>
</dbReference>
<dbReference type="SUPFAM" id="SSF52418">
    <property type="entry name" value="Nucleoside phosphorylase/phosphoribosyltransferase catalytic domain"/>
    <property type="match status" value="1"/>
</dbReference>
<dbReference type="SUPFAM" id="SSF47648">
    <property type="entry name" value="Nucleoside phosphorylase/phosphoribosyltransferase N-terminal domain"/>
    <property type="match status" value="1"/>
</dbReference>
<sequence length="324" mass="36174">MSDSAMTLPGIIRILGRGKTGSRDLTFEEAHFAMSAILDGKMEDLQLGAFLMLLRVKEETSSEIAGMVQACHDAISIRDTVQVDVTWPAYAGKKRQPSWYLLAAKLLAQNGVSVLMHGAGHHTANRQYAQQVCQLLNLPCATLIESASNLIQEHNFCYIPLEAMNPTLSRLIDLKHTLGLRSCANTLVRHLTPFKTNLTLQAMFHPAYQSLHHEVAEKLSQNNNIVLKGDGGEFEVRPDSETRIAIQGYHPLDNDFVPKSLKRRSVRPDAPTFTALIELWNDDSSNAYGLQATVDTAAIILSKLQSLPYVDAQKQTHIWWKNRY</sequence>
<evidence type="ECO:0000313" key="4">
    <source>
        <dbReference type="EMBL" id="MFC3700507.1"/>
    </source>
</evidence>
<dbReference type="InterPro" id="IPR035902">
    <property type="entry name" value="Nuc_phospho_transferase"/>
</dbReference>
<dbReference type="PANTHER" id="PTHR43285">
    <property type="entry name" value="ANTHRANILATE PHOSPHORIBOSYLTRANSFERASE"/>
    <property type="match status" value="1"/>
</dbReference>
<proteinExistence type="predicted"/>
<protein>
    <submittedName>
        <fullName evidence="4">Glycosyl transferase family protein</fullName>
    </submittedName>
</protein>
<evidence type="ECO:0000313" key="5">
    <source>
        <dbReference type="Proteomes" id="UP001595710"/>
    </source>
</evidence>
<evidence type="ECO:0000259" key="3">
    <source>
        <dbReference type="Pfam" id="PF02885"/>
    </source>
</evidence>
<accession>A0ABV7WNG2</accession>
<reference evidence="5" key="1">
    <citation type="journal article" date="2019" name="Int. J. Syst. Evol. Microbiol.">
        <title>The Global Catalogue of Microorganisms (GCM) 10K type strain sequencing project: providing services to taxonomists for standard genome sequencing and annotation.</title>
        <authorList>
            <consortium name="The Broad Institute Genomics Platform"/>
            <consortium name="The Broad Institute Genome Sequencing Center for Infectious Disease"/>
            <person name="Wu L."/>
            <person name="Ma J."/>
        </authorList>
    </citation>
    <scope>NUCLEOTIDE SEQUENCE [LARGE SCALE GENOMIC DNA]</scope>
    <source>
        <strain evidence="5">CECT 8288</strain>
    </source>
</reference>
<dbReference type="PANTHER" id="PTHR43285:SF2">
    <property type="entry name" value="ANTHRANILATE PHOSPHORIBOSYLTRANSFERASE"/>
    <property type="match status" value="1"/>
</dbReference>
<evidence type="ECO:0000256" key="1">
    <source>
        <dbReference type="ARBA" id="ARBA00022676"/>
    </source>
</evidence>
<dbReference type="Gene3D" id="1.20.970.10">
    <property type="entry name" value="Transferase, Pyrimidine Nucleoside Phosphorylase, Chain C"/>
    <property type="match status" value="1"/>
</dbReference>
<dbReference type="GO" id="GO:0016740">
    <property type="term" value="F:transferase activity"/>
    <property type="evidence" value="ECO:0007669"/>
    <property type="project" value="UniProtKB-KW"/>
</dbReference>
<name>A0ABV7WNG2_9GAMM</name>
<dbReference type="InterPro" id="IPR036320">
    <property type="entry name" value="Glycosyl_Trfase_fam3_N_dom_sf"/>
</dbReference>
<organism evidence="4 5">
    <name type="scientific">Reinekea marina</name>
    <dbReference type="NCBI Taxonomy" id="1310421"/>
    <lineage>
        <taxon>Bacteria</taxon>
        <taxon>Pseudomonadati</taxon>
        <taxon>Pseudomonadota</taxon>
        <taxon>Gammaproteobacteria</taxon>
        <taxon>Oceanospirillales</taxon>
        <taxon>Saccharospirillaceae</taxon>
        <taxon>Reinekea</taxon>
    </lineage>
</organism>
<evidence type="ECO:0000256" key="2">
    <source>
        <dbReference type="ARBA" id="ARBA00022679"/>
    </source>
</evidence>
<comment type="caution">
    <text evidence="4">The sequence shown here is derived from an EMBL/GenBank/DDBJ whole genome shotgun (WGS) entry which is preliminary data.</text>
</comment>
<gene>
    <name evidence="4" type="ORF">ACFOND_02560</name>
</gene>
<dbReference type="Proteomes" id="UP001595710">
    <property type="component" value="Unassembled WGS sequence"/>
</dbReference>
<dbReference type="RefSeq" id="WP_377362108.1">
    <property type="nucleotide sequence ID" value="NZ_JBHRYN010000005.1"/>
</dbReference>
<keyword evidence="2 4" id="KW-0808">Transferase</keyword>
<dbReference type="Pfam" id="PF02885">
    <property type="entry name" value="Glycos_trans_3N"/>
    <property type="match status" value="1"/>
</dbReference>
<dbReference type="EMBL" id="JBHRYN010000005">
    <property type="protein sequence ID" value="MFC3700507.1"/>
    <property type="molecule type" value="Genomic_DNA"/>
</dbReference>